<dbReference type="RefSeq" id="WP_273615376.1">
    <property type="nucleotide sequence ID" value="NZ_CP117416.1"/>
</dbReference>
<gene>
    <name evidence="1" type="ORF">PQ456_06345</name>
</gene>
<dbReference type="KEGG" id="pka:PQ456_06345"/>
<accession>A0AAX3M4Y4</accession>
<dbReference type="AlphaFoldDB" id="A0AAX3M4Y4"/>
<name>A0AAX3M4Y4_9BACL</name>
<keyword evidence="2" id="KW-1185">Reference proteome</keyword>
<evidence type="ECO:0000313" key="1">
    <source>
        <dbReference type="EMBL" id="WCT57130.1"/>
    </source>
</evidence>
<proteinExistence type="predicted"/>
<dbReference type="EMBL" id="CP117416">
    <property type="protein sequence ID" value="WCT57130.1"/>
    <property type="molecule type" value="Genomic_DNA"/>
</dbReference>
<reference evidence="1 2" key="1">
    <citation type="submission" date="2023-02" db="EMBL/GenBank/DDBJ databases">
        <title>Genome sequence of Paenibacillus kyungheensis KACC 18744.</title>
        <authorList>
            <person name="Kim S."/>
            <person name="Heo J."/>
            <person name="Kwon S.-W."/>
        </authorList>
    </citation>
    <scope>NUCLEOTIDE SEQUENCE [LARGE SCALE GENOMIC DNA]</scope>
    <source>
        <strain evidence="1 2">KACC 18744</strain>
    </source>
</reference>
<evidence type="ECO:0008006" key="3">
    <source>
        <dbReference type="Google" id="ProtNLM"/>
    </source>
</evidence>
<sequence>MPLFEKYIGIDYSGADKPRSKIKGLAVVQGSIYSPASLVYPSTVSSLTSSTSSSDKDHLWSREEVYLWLRDQLLSSQERMIIGIDHGLSYPLSVLQQLQLDQWDDFLKWSYQTWQTTKLTMKQSKEQAHYTNSIAKRLVEREFVPSTKSVVDLDRVSGMQGAVSYSTHTGLAWIYRLRYWQKRHGMNIHFWPFDGKIIPKQHHVIVEAYPSLYKRRMITEPHLSNISTYSEHERDAYYIAAWMQERDQEETLAPYLSLPTLSRAEYQLSLLEGWVLGCL</sequence>
<evidence type="ECO:0000313" key="2">
    <source>
        <dbReference type="Proteomes" id="UP001220509"/>
    </source>
</evidence>
<dbReference type="Proteomes" id="UP001220509">
    <property type="component" value="Chromosome"/>
</dbReference>
<organism evidence="1 2">
    <name type="scientific">Paenibacillus kyungheensis</name>
    <dbReference type="NCBI Taxonomy" id="1452732"/>
    <lineage>
        <taxon>Bacteria</taxon>
        <taxon>Bacillati</taxon>
        <taxon>Bacillota</taxon>
        <taxon>Bacilli</taxon>
        <taxon>Bacillales</taxon>
        <taxon>Paenibacillaceae</taxon>
        <taxon>Paenibacillus</taxon>
    </lineage>
</organism>
<protein>
    <recommendedName>
        <fullName evidence="3">DUF429 domain-containing protein</fullName>
    </recommendedName>
</protein>